<dbReference type="PROSITE" id="PS51349">
    <property type="entry name" value="FMN_HYDROXY_ACID_DH_2"/>
    <property type="match status" value="1"/>
</dbReference>
<feature type="binding site" evidence="7">
    <location>
        <position position="182"/>
    </location>
    <ligand>
        <name>glyoxylate</name>
        <dbReference type="ChEBI" id="CHEBI:36655"/>
    </ligand>
</feature>
<dbReference type="Proteomes" id="UP000318529">
    <property type="component" value="Unassembled WGS sequence"/>
</dbReference>
<dbReference type="Gene3D" id="3.20.20.70">
    <property type="entry name" value="Aldolase class I"/>
    <property type="match status" value="1"/>
</dbReference>
<dbReference type="RefSeq" id="WP_247888309.1">
    <property type="nucleotide sequence ID" value="NZ_VITH01000006.1"/>
</dbReference>
<name>A0A560CE03_AZOBR</name>
<evidence type="ECO:0000259" key="9">
    <source>
        <dbReference type="PROSITE" id="PS51349"/>
    </source>
</evidence>
<feature type="binding site" evidence="7">
    <location>
        <position position="180"/>
    </location>
    <ligand>
        <name>FMN</name>
        <dbReference type="ChEBI" id="CHEBI:58210"/>
    </ligand>
</feature>
<feature type="binding site" evidence="7">
    <location>
        <position position="330"/>
    </location>
    <ligand>
        <name>glyoxylate</name>
        <dbReference type="ChEBI" id="CHEBI:36655"/>
    </ligand>
</feature>
<reference evidence="10 11" key="1">
    <citation type="submission" date="2019-06" db="EMBL/GenBank/DDBJ databases">
        <title>Genomic Encyclopedia of Type Strains, Phase IV (KMG-V): Genome sequencing to study the core and pangenomes of soil and plant-associated prokaryotes.</title>
        <authorList>
            <person name="Whitman W."/>
        </authorList>
    </citation>
    <scope>NUCLEOTIDE SEQUENCE [LARGE SCALE GENOMIC DNA]</scope>
    <source>
        <strain evidence="10 11">BR 11650</strain>
    </source>
</reference>
<feature type="binding site" evidence="7">
    <location>
        <position position="219"/>
    </location>
    <ligand>
        <name>glyoxylate</name>
        <dbReference type="ChEBI" id="CHEBI:36655"/>
    </ligand>
</feature>
<evidence type="ECO:0000256" key="6">
    <source>
        <dbReference type="PIRSR" id="PIRSR000138-1"/>
    </source>
</evidence>
<feature type="region of interest" description="Disordered" evidence="8">
    <location>
        <begin position="1"/>
        <end position="44"/>
    </location>
</feature>
<dbReference type="GO" id="GO:0010181">
    <property type="term" value="F:FMN binding"/>
    <property type="evidence" value="ECO:0007669"/>
    <property type="project" value="InterPro"/>
</dbReference>
<feature type="binding site" evidence="7">
    <location>
        <position position="306"/>
    </location>
    <ligand>
        <name>FMN</name>
        <dbReference type="ChEBI" id="CHEBI:58210"/>
    </ligand>
</feature>
<dbReference type="PANTHER" id="PTHR10578:SF107">
    <property type="entry name" value="2-HYDROXYACID OXIDASE 1"/>
    <property type="match status" value="1"/>
</dbReference>
<dbReference type="GO" id="GO:0004459">
    <property type="term" value="F:L-lactate dehydrogenase (NAD+) activity"/>
    <property type="evidence" value="ECO:0007669"/>
    <property type="project" value="TreeGrafter"/>
</dbReference>
<keyword evidence="4" id="KW-0560">Oxidoreductase</keyword>
<keyword evidence="3 7" id="KW-0288">FMN</keyword>
<comment type="similarity">
    <text evidence="5">Belongs to the FMN-dependent alpha-hydroxy acid dehydrogenase family.</text>
</comment>
<keyword evidence="2 7" id="KW-0285">Flavoprotein</keyword>
<evidence type="ECO:0000313" key="10">
    <source>
        <dbReference type="EMBL" id="TWA83101.1"/>
    </source>
</evidence>
<feature type="binding site" evidence="7">
    <location>
        <position position="210"/>
    </location>
    <ligand>
        <name>FMN</name>
        <dbReference type="ChEBI" id="CHEBI:58210"/>
    </ligand>
</feature>
<feature type="compositionally biased region" description="Low complexity" evidence="8">
    <location>
        <begin position="14"/>
        <end position="37"/>
    </location>
</feature>
<evidence type="ECO:0000256" key="8">
    <source>
        <dbReference type="SAM" id="MobiDB-lite"/>
    </source>
</evidence>
<dbReference type="EMBL" id="VITH01000006">
    <property type="protein sequence ID" value="TWA83101.1"/>
    <property type="molecule type" value="Genomic_DNA"/>
</dbReference>
<dbReference type="Pfam" id="PF01070">
    <property type="entry name" value="FMN_dh"/>
    <property type="match status" value="1"/>
</dbReference>
<evidence type="ECO:0000256" key="5">
    <source>
        <dbReference type="ARBA" id="ARBA00024042"/>
    </source>
</evidence>
<organism evidence="10 11">
    <name type="scientific">Azospirillum brasilense</name>
    <dbReference type="NCBI Taxonomy" id="192"/>
    <lineage>
        <taxon>Bacteria</taxon>
        <taxon>Pseudomonadati</taxon>
        <taxon>Pseudomonadota</taxon>
        <taxon>Alphaproteobacteria</taxon>
        <taxon>Rhodospirillales</taxon>
        <taxon>Azospirillaceae</taxon>
        <taxon>Azospirillum</taxon>
    </lineage>
</organism>
<feature type="domain" description="FMN hydroxy acid dehydrogenase" evidence="9">
    <location>
        <begin position="51"/>
        <end position="435"/>
    </location>
</feature>
<dbReference type="PROSITE" id="PS00557">
    <property type="entry name" value="FMN_HYDROXY_ACID_DH_1"/>
    <property type="match status" value="1"/>
</dbReference>
<accession>A0A560CE03</accession>
<protein>
    <submittedName>
        <fullName evidence="10">L-lactate dehydrogenase (Cytochrome)</fullName>
    </submittedName>
</protein>
<feature type="binding site" evidence="7">
    <location>
        <begin position="384"/>
        <end position="385"/>
    </location>
    <ligand>
        <name>FMN</name>
        <dbReference type="ChEBI" id="CHEBI:58210"/>
    </ligand>
</feature>
<dbReference type="InterPro" id="IPR008259">
    <property type="entry name" value="FMN_hydac_DH_AS"/>
</dbReference>
<dbReference type="GO" id="GO:0005886">
    <property type="term" value="C:plasma membrane"/>
    <property type="evidence" value="ECO:0007669"/>
    <property type="project" value="TreeGrafter"/>
</dbReference>
<feature type="active site" description="Proton acceptor" evidence="6">
    <location>
        <position position="330"/>
    </location>
</feature>
<dbReference type="InterPro" id="IPR012133">
    <property type="entry name" value="Alpha-hydoxy_acid_DH_FMN"/>
</dbReference>
<dbReference type="GO" id="GO:0009060">
    <property type="term" value="P:aerobic respiration"/>
    <property type="evidence" value="ECO:0007669"/>
    <property type="project" value="TreeGrafter"/>
</dbReference>
<comment type="cofactor">
    <cofactor evidence="1">
        <name>FMN</name>
        <dbReference type="ChEBI" id="CHEBI:58210"/>
    </cofactor>
</comment>
<evidence type="ECO:0000256" key="7">
    <source>
        <dbReference type="PIRSR" id="PIRSR000138-2"/>
    </source>
</evidence>
<evidence type="ECO:0000256" key="3">
    <source>
        <dbReference type="ARBA" id="ARBA00022643"/>
    </source>
</evidence>
<dbReference type="InterPro" id="IPR037396">
    <property type="entry name" value="FMN_HAD"/>
</dbReference>
<evidence type="ECO:0000256" key="1">
    <source>
        <dbReference type="ARBA" id="ARBA00001917"/>
    </source>
</evidence>
<feature type="binding site" evidence="7">
    <location>
        <position position="333"/>
    </location>
    <ligand>
        <name>glyoxylate</name>
        <dbReference type="ChEBI" id="CHEBI:36655"/>
    </ligand>
</feature>
<dbReference type="InterPro" id="IPR000262">
    <property type="entry name" value="FMN-dep_DH"/>
</dbReference>
<comment type="caution">
    <text evidence="10">The sequence shown here is derived from an EMBL/GenBank/DDBJ whole genome shotgun (WGS) entry which is preliminary data.</text>
</comment>
<dbReference type="AlphaFoldDB" id="A0A560CE03"/>
<dbReference type="SUPFAM" id="SSF51395">
    <property type="entry name" value="FMN-linked oxidoreductases"/>
    <property type="match status" value="1"/>
</dbReference>
<gene>
    <name evidence="10" type="ORF">FBZ83_106284</name>
</gene>
<proteinExistence type="inferred from homology"/>
<evidence type="ECO:0000256" key="2">
    <source>
        <dbReference type="ARBA" id="ARBA00022630"/>
    </source>
</evidence>
<dbReference type="PANTHER" id="PTHR10578">
    <property type="entry name" value="S -2-HYDROXY-ACID OXIDASE-RELATED"/>
    <property type="match status" value="1"/>
</dbReference>
<feature type="binding site" evidence="7">
    <location>
        <position position="328"/>
    </location>
    <ligand>
        <name>FMN</name>
        <dbReference type="ChEBI" id="CHEBI:58210"/>
    </ligand>
</feature>
<feature type="binding site" evidence="7">
    <location>
        <position position="159"/>
    </location>
    <ligand>
        <name>FMN</name>
        <dbReference type="ChEBI" id="CHEBI:58210"/>
    </ligand>
</feature>
<dbReference type="PIRSF" id="PIRSF000138">
    <property type="entry name" value="Al-hdrx_acd_dh"/>
    <property type="match status" value="1"/>
</dbReference>
<evidence type="ECO:0000256" key="4">
    <source>
        <dbReference type="ARBA" id="ARBA00023002"/>
    </source>
</evidence>
<feature type="binding site" evidence="7">
    <location>
        <begin position="130"/>
        <end position="132"/>
    </location>
    <ligand>
        <name>FMN</name>
        <dbReference type="ChEBI" id="CHEBI:58210"/>
    </ligand>
</feature>
<dbReference type="InterPro" id="IPR013785">
    <property type="entry name" value="Aldolase_TIM"/>
</dbReference>
<sequence length="443" mass="46272">MSARDQTMTGAGTGAATPASATSPASPATPAGAAKPAGGWGTGGLSTEAARLRRRFPAVADLAAQARRRTPRFAYDFVAGGVNDDLGLARNRRALDAIEIVPRYGLDVRSVTTETTLFGRGYALPVGVAPMGLAGLLWPDADESIARAAQRARIPYVMSTVANTSIERIAAIAPDVFWYQLYNVPENDHAVSLDLIRRAQAAGAHALVLTMDVPVRSKRVRDVRNGLVVPFRPTLRTAWDVARAPGWALAMLRKGQPRFRNFEAYLGPDASTADLASFVFQKMTGPLTWESVARFRDAWTGPLIVKGILHPDDAETAVALGADGILVSNHGGRQFDAAPATASALPAIVERVGGRATVLVDGSISSGLDLLRVLGRGAVSAFAGRAFLMAYAAAGEDGVDHVVRLFTEELRVALAQSGAAALGVTLGAAPGGAGGPTGPHHHP</sequence>
<dbReference type="CDD" id="cd02809">
    <property type="entry name" value="alpha_hydroxyacid_oxid_FMN"/>
    <property type="match status" value="1"/>
</dbReference>
<evidence type="ECO:0000313" key="11">
    <source>
        <dbReference type="Proteomes" id="UP000318529"/>
    </source>
</evidence>